<dbReference type="Proteomes" id="UP000800035">
    <property type="component" value="Unassembled WGS sequence"/>
</dbReference>
<organism evidence="1 2">
    <name type="scientific">Byssothecium circinans</name>
    <dbReference type="NCBI Taxonomy" id="147558"/>
    <lineage>
        <taxon>Eukaryota</taxon>
        <taxon>Fungi</taxon>
        <taxon>Dikarya</taxon>
        <taxon>Ascomycota</taxon>
        <taxon>Pezizomycotina</taxon>
        <taxon>Dothideomycetes</taxon>
        <taxon>Pleosporomycetidae</taxon>
        <taxon>Pleosporales</taxon>
        <taxon>Massarineae</taxon>
        <taxon>Massarinaceae</taxon>
        <taxon>Byssothecium</taxon>
    </lineage>
</organism>
<accession>A0A6A5TW39</accession>
<evidence type="ECO:0000313" key="1">
    <source>
        <dbReference type="EMBL" id="KAF1955852.1"/>
    </source>
</evidence>
<sequence length="64" mass="6855">MLCMLLSVAVAQVSLAGVSLLRTLLYSAFCQILSRIGRNPPIDLETSLSSSRVSDIPAILCHPI</sequence>
<dbReference type="EMBL" id="ML976993">
    <property type="protein sequence ID" value="KAF1955852.1"/>
    <property type="molecule type" value="Genomic_DNA"/>
</dbReference>
<keyword evidence="2" id="KW-1185">Reference proteome</keyword>
<gene>
    <name evidence="1" type="ORF">CC80DRAFT_492797</name>
</gene>
<evidence type="ECO:0000313" key="2">
    <source>
        <dbReference type="Proteomes" id="UP000800035"/>
    </source>
</evidence>
<proteinExistence type="predicted"/>
<protein>
    <submittedName>
        <fullName evidence="1">Uncharacterized protein</fullName>
    </submittedName>
</protein>
<name>A0A6A5TW39_9PLEO</name>
<dbReference type="AlphaFoldDB" id="A0A6A5TW39"/>
<reference evidence="1" key="1">
    <citation type="journal article" date="2020" name="Stud. Mycol.">
        <title>101 Dothideomycetes genomes: a test case for predicting lifestyles and emergence of pathogens.</title>
        <authorList>
            <person name="Haridas S."/>
            <person name="Albert R."/>
            <person name="Binder M."/>
            <person name="Bloem J."/>
            <person name="Labutti K."/>
            <person name="Salamov A."/>
            <person name="Andreopoulos B."/>
            <person name="Baker S."/>
            <person name="Barry K."/>
            <person name="Bills G."/>
            <person name="Bluhm B."/>
            <person name="Cannon C."/>
            <person name="Castanera R."/>
            <person name="Culley D."/>
            <person name="Daum C."/>
            <person name="Ezra D."/>
            <person name="Gonzalez J."/>
            <person name="Henrissat B."/>
            <person name="Kuo A."/>
            <person name="Liang C."/>
            <person name="Lipzen A."/>
            <person name="Lutzoni F."/>
            <person name="Magnuson J."/>
            <person name="Mondo S."/>
            <person name="Nolan M."/>
            <person name="Ohm R."/>
            <person name="Pangilinan J."/>
            <person name="Park H.-J."/>
            <person name="Ramirez L."/>
            <person name="Alfaro M."/>
            <person name="Sun H."/>
            <person name="Tritt A."/>
            <person name="Yoshinaga Y."/>
            <person name="Zwiers L.-H."/>
            <person name="Turgeon B."/>
            <person name="Goodwin S."/>
            <person name="Spatafora J."/>
            <person name="Crous P."/>
            <person name="Grigoriev I."/>
        </authorList>
    </citation>
    <scope>NUCLEOTIDE SEQUENCE</scope>
    <source>
        <strain evidence="1">CBS 675.92</strain>
    </source>
</reference>